<feature type="transmembrane region" description="Helical" evidence="2">
    <location>
        <begin position="197"/>
        <end position="225"/>
    </location>
</feature>
<reference evidence="3 4" key="1">
    <citation type="journal article" date="2020" name="Cell Host Microbe">
        <title>Functional and Genomic Variation between Human-Derived Isolates of Lachnospiraceae Reveals Inter- and Intra-Species Diversity.</title>
        <authorList>
            <person name="Sorbara M.T."/>
            <person name="Littmann E.R."/>
            <person name="Fontana E."/>
            <person name="Moody T.U."/>
            <person name="Kohout C.E."/>
            <person name="Gjonbalaj M."/>
            <person name="Eaton V."/>
            <person name="Seok R."/>
            <person name="Leiner I.M."/>
            <person name="Pamer E.G."/>
        </authorList>
    </citation>
    <scope>NUCLEOTIDE SEQUENCE [LARGE SCALE GENOMIC DNA]</scope>
    <source>
        <strain evidence="3 4">MSK.15.26</strain>
    </source>
</reference>
<keyword evidence="2" id="KW-1133">Transmembrane helix</keyword>
<sequence length="411" mass="44646">MNRAGKKPRIKRGTCSVWRKKLLLAGICLCVGWNLSGKEVFAAAEQEEQKGEEELSEKQQEAQEKLLEGLELGQMQEAVNELLGEETFNIRESLASVLKEGRLFSKEGVKEIGKAFLKSHLSVQKQTVVQILLLVLAASLFSNFANAFGKGQTGEVSFYVVYLLLLVLLIHTFGSMGEELSKSLQGFVLFMKALIPSYFLAVTAAAGSASAMVFYETVLLVIYLVQAVLLKLILPGIHAYVLISMINFIHKEELLSRMAELFKTLLEWGLNGCTAFVIGMQVIQNMISPAVDSLKRDMLGKAAAAIPGVGNAIDGVTEVALGTAVLIRNSLGVLGMAVLLLLGLVPLVRLGISTLLYKLLAALVQPVSDKRMTGCLQAMGDGCRLLLRMLFTAELMLLITIAVLTVSFANH</sequence>
<feature type="transmembrane region" description="Helical" evidence="2">
    <location>
        <begin position="156"/>
        <end position="177"/>
    </location>
</feature>
<keyword evidence="2" id="KW-0812">Transmembrane</keyword>
<evidence type="ECO:0000256" key="1">
    <source>
        <dbReference type="SAM" id="Coils"/>
    </source>
</evidence>
<proteinExistence type="predicted"/>
<feature type="transmembrane region" description="Helical" evidence="2">
    <location>
        <begin position="333"/>
        <end position="364"/>
    </location>
</feature>
<feature type="transmembrane region" description="Helical" evidence="2">
    <location>
        <begin position="269"/>
        <end position="291"/>
    </location>
</feature>
<comment type="caution">
    <text evidence="3">The sequence shown here is derived from an EMBL/GenBank/DDBJ whole genome shotgun (WGS) entry which is preliminary data.</text>
</comment>
<evidence type="ECO:0000313" key="4">
    <source>
        <dbReference type="Proteomes" id="UP000822142"/>
    </source>
</evidence>
<protein>
    <submittedName>
        <fullName evidence="3">Stage III sporulation protein AE</fullName>
    </submittedName>
</protein>
<name>A0ABX2I379_BLAHA</name>
<evidence type="ECO:0000313" key="3">
    <source>
        <dbReference type="EMBL" id="NSJ84901.1"/>
    </source>
</evidence>
<organism evidence="3 4">
    <name type="scientific">Blautia hansenii</name>
    <name type="common">Ruminococcus hansenii</name>
    <dbReference type="NCBI Taxonomy" id="1322"/>
    <lineage>
        <taxon>Bacteria</taxon>
        <taxon>Bacillati</taxon>
        <taxon>Bacillota</taxon>
        <taxon>Clostridia</taxon>
        <taxon>Lachnospirales</taxon>
        <taxon>Lachnospiraceae</taxon>
        <taxon>Blautia</taxon>
    </lineage>
</organism>
<dbReference type="Proteomes" id="UP000822142">
    <property type="component" value="Unassembled WGS sequence"/>
</dbReference>
<feature type="transmembrane region" description="Helical" evidence="2">
    <location>
        <begin position="385"/>
        <end position="409"/>
    </location>
</feature>
<gene>
    <name evidence="3" type="ORF">G5A70_01590</name>
</gene>
<dbReference type="Pfam" id="PF09546">
    <property type="entry name" value="Spore_III_AE"/>
    <property type="match status" value="1"/>
</dbReference>
<accession>A0ABX2I379</accession>
<feature type="coiled-coil region" evidence="1">
    <location>
        <begin position="41"/>
        <end position="68"/>
    </location>
</feature>
<feature type="transmembrane region" description="Helical" evidence="2">
    <location>
        <begin position="128"/>
        <end position="149"/>
    </location>
</feature>
<dbReference type="EMBL" id="JAAITA010000001">
    <property type="protein sequence ID" value="NSJ84901.1"/>
    <property type="molecule type" value="Genomic_DNA"/>
</dbReference>
<keyword evidence="2" id="KW-0472">Membrane</keyword>
<dbReference type="InterPro" id="IPR014194">
    <property type="entry name" value="Spore_III_AE"/>
</dbReference>
<evidence type="ECO:0000256" key="2">
    <source>
        <dbReference type="SAM" id="Phobius"/>
    </source>
</evidence>
<feature type="transmembrane region" description="Helical" evidence="2">
    <location>
        <begin position="232"/>
        <end position="249"/>
    </location>
</feature>
<keyword evidence="1" id="KW-0175">Coiled coil</keyword>
<keyword evidence="4" id="KW-1185">Reference proteome</keyword>